<proteinExistence type="predicted"/>
<sequence>MGTKRFFAAGADMVVRPFNRLERRDHVHIAIMEFLYGADRERGA</sequence>
<dbReference type="AlphaFoldDB" id="S5UCX0"/>
<protein>
    <submittedName>
        <fullName evidence="1">Uncharacterized protein</fullName>
    </submittedName>
</protein>
<reference evidence="1" key="1">
    <citation type="journal article" date="2013" name="Proc. Natl. Acad. Sci. U.S.A.">
        <title>Mapping gene clusters within arrayed metagenomic libraries to expand the structural diversity of biomedically relevant natural products.</title>
        <authorList>
            <person name="Owen J.G."/>
            <person name="Reddy B.V."/>
            <person name="Ternei M.A."/>
            <person name="Charlop-Powers Z."/>
            <person name="Calle P.Y."/>
            <person name="Kim J.H."/>
            <person name="Brady S.F."/>
        </authorList>
    </citation>
    <scope>NUCLEOTIDE SEQUENCE</scope>
</reference>
<dbReference type="EMBL" id="KF264554">
    <property type="protein sequence ID" value="AGS49772.1"/>
    <property type="molecule type" value="Genomic_DNA"/>
</dbReference>
<organism evidence="1">
    <name type="scientific">uncultured bacterium esnapd15</name>
    <dbReference type="NCBI Taxonomy" id="1366595"/>
    <lineage>
        <taxon>Bacteria</taxon>
        <taxon>environmental samples</taxon>
    </lineage>
</organism>
<evidence type="ECO:0000313" key="1">
    <source>
        <dbReference type="EMBL" id="AGS49772.1"/>
    </source>
</evidence>
<accession>S5UCX0</accession>
<name>S5UCX0_9BACT</name>